<dbReference type="AlphaFoldDB" id="A0A9Q0MBJ1"/>
<feature type="disulfide bond" evidence="8">
    <location>
        <begin position="508"/>
        <end position="525"/>
    </location>
</feature>
<feature type="domain" description="Beta-hexosaminidase eukaryotic type N-terminal" evidence="11">
    <location>
        <begin position="38"/>
        <end position="157"/>
    </location>
</feature>
<evidence type="ECO:0000259" key="10">
    <source>
        <dbReference type="Pfam" id="PF00728"/>
    </source>
</evidence>
<dbReference type="OMA" id="SPKHVYT"/>
<comment type="catalytic activity">
    <reaction evidence="1 6">
        <text>Hydrolysis of terminal non-reducing N-acetyl-D-hexosamine residues in N-acetyl-beta-D-hexosaminides.</text>
        <dbReference type="EC" id="3.2.1.52"/>
    </reaction>
</comment>
<keyword evidence="3 6" id="KW-0378">Hydrolase</keyword>
<evidence type="ECO:0000256" key="3">
    <source>
        <dbReference type="ARBA" id="ARBA00022801"/>
    </source>
</evidence>
<keyword evidence="8" id="KW-1015">Disulfide bond</keyword>
<evidence type="ECO:0000256" key="9">
    <source>
        <dbReference type="SAM" id="SignalP"/>
    </source>
</evidence>
<dbReference type="InterPro" id="IPR025705">
    <property type="entry name" value="Beta_hexosaminidase_sua/sub"/>
</dbReference>
<organism evidence="12 13">
    <name type="scientific">Blomia tropicalis</name>
    <name type="common">Mite</name>
    <dbReference type="NCBI Taxonomy" id="40697"/>
    <lineage>
        <taxon>Eukaryota</taxon>
        <taxon>Metazoa</taxon>
        <taxon>Ecdysozoa</taxon>
        <taxon>Arthropoda</taxon>
        <taxon>Chelicerata</taxon>
        <taxon>Arachnida</taxon>
        <taxon>Acari</taxon>
        <taxon>Acariformes</taxon>
        <taxon>Sarcoptiformes</taxon>
        <taxon>Astigmata</taxon>
        <taxon>Glycyphagoidea</taxon>
        <taxon>Echimyopodidae</taxon>
        <taxon>Blomia</taxon>
    </lineage>
</organism>
<dbReference type="GO" id="GO:0016020">
    <property type="term" value="C:membrane"/>
    <property type="evidence" value="ECO:0007669"/>
    <property type="project" value="TreeGrafter"/>
</dbReference>
<feature type="disulfide bond" evidence="8">
    <location>
        <begin position="288"/>
        <end position="346"/>
    </location>
</feature>
<dbReference type="InterPro" id="IPR015883">
    <property type="entry name" value="Glyco_hydro_20_cat"/>
</dbReference>
<dbReference type="Gene3D" id="3.20.20.80">
    <property type="entry name" value="Glycosidases"/>
    <property type="match status" value="1"/>
</dbReference>
<evidence type="ECO:0000256" key="8">
    <source>
        <dbReference type="PIRSR" id="PIRSR001093-2"/>
    </source>
</evidence>
<dbReference type="Pfam" id="PF00728">
    <property type="entry name" value="Glyco_hydro_20"/>
    <property type="match status" value="1"/>
</dbReference>
<evidence type="ECO:0000256" key="5">
    <source>
        <dbReference type="ARBA" id="ARBA00023295"/>
    </source>
</evidence>
<dbReference type="PANTHER" id="PTHR22600">
    <property type="entry name" value="BETA-HEXOSAMINIDASE"/>
    <property type="match status" value="1"/>
</dbReference>
<keyword evidence="9" id="KW-0732">Signal</keyword>
<dbReference type="PANTHER" id="PTHR22600:SF21">
    <property type="entry name" value="BETA-HEXOSAMINIDASE A"/>
    <property type="match status" value="1"/>
</dbReference>
<feature type="domain" description="Glycoside hydrolase family 20 catalytic" evidence="10">
    <location>
        <begin position="179"/>
        <end position="488"/>
    </location>
</feature>
<name>A0A9Q0MBJ1_BLOTA</name>
<dbReference type="Pfam" id="PF14845">
    <property type="entry name" value="Glycohydro_20b2"/>
    <property type="match status" value="1"/>
</dbReference>
<evidence type="ECO:0000313" key="12">
    <source>
        <dbReference type="EMBL" id="KAJ6220655.1"/>
    </source>
</evidence>
<feature type="chain" id="PRO_5040118455" description="Beta-hexosaminidase" evidence="9">
    <location>
        <begin position="18"/>
        <end position="530"/>
    </location>
</feature>
<evidence type="ECO:0000259" key="11">
    <source>
        <dbReference type="Pfam" id="PF14845"/>
    </source>
</evidence>
<protein>
    <recommendedName>
        <fullName evidence="6">Beta-hexosaminidase</fullName>
        <ecNumber evidence="6">3.2.1.52</ecNumber>
    </recommendedName>
</protein>
<dbReference type="CDD" id="cd06562">
    <property type="entry name" value="GH20_HexA_HexB-like"/>
    <property type="match status" value="1"/>
</dbReference>
<comment type="similarity">
    <text evidence="2 6">Belongs to the glycosyl hydrolase 20 family.</text>
</comment>
<dbReference type="SUPFAM" id="SSF55545">
    <property type="entry name" value="beta-N-acetylhexosaminidase-like domain"/>
    <property type="match status" value="1"/>
</dbReference>
<sequence length="530" mass="60988">MLKLAAITILLAALVNGKLYPIEYRVPLAGKIPEPGDVWPKPLNQKSGPHQYTFDRNRFQITSNLAESCIVIHNALRRYTDLIFIDSQFESVPQLTVIESIHVDILEGLSANCAYPKHEEDESYQVEVPSMGKPHQIHIKSKTVWGALRGLETLSQLIYANEKNQLLVNETQISDSPRYKYRGVLLDTARHYLPKKIILANLDAMSYNKFNTFHWHLVDDQSFPFVSKQFPNIHTKGAYTPKHIYSPSDVQDVIEYARMRGIRVIPEMDTPGHTHAMARAYPDLLTPCYKDGKPYQPDIPNNSETELLNPMRNETYEFMKAIYSEFKATFKDEFIHLGMDEVFYACWKSNPDIAQFMEQNGMKQYNEVEEYYIKETLKNVRDIGYKYIIWQDPVDNGVTLASDSIVAVWKDKNLDSSMGYWQDYIASVAKKNYQIILSACWYLNYINYPYPGMDWEKYYTCDPKNFNGTEAEKDLVIGASAIAERLWSDPEATNDVDSARHRLDVQRCRMLRRGIPAAPILNGYCGLMGG</sequence>
<feature type="disulfide bond" evidence="8">
    <location>
        <begin position="69"/>
        <end position="113"/>
    </location>
</feature>
<dbReference type="EMBL" id="JAPWDV010000002">
    <property type="protein sequence ID" value="KAJ6220655.1"/>
    <property type="molecule type" value="Genomic_DNA"/>
</dbReference>
<dbReference type="SUPFAM" id="SSF51445">
    <property type="entry name" value="(Trans)glycosidases"/>
    <property type="match status" value="1"/>
</dbReference>
<feature type="active site" description="Proton donor" evidence="7">
    <location>
        <position position="341"/>
    </location>
</feature>
<accession>A0A9Q0MBJ1</accession>
<dbReference type="PIRSF" id="PIRSF001093">
    <property type="entry name" value="B-hxosamndse_ab_euk"/>
    <property type="match status" value="1"/>
</dbReference>
<dbReference type="GO" id="GO:0030203">
    <property type="term" value="P:glycosaminoglycan metabolic process"/>
    <property type="evidence" value="ECO:0007669"/>
    <property type="project" value="TreeGrafter"/>
</dbReference>
<dbReference type="InterPro" id="IPR029018">
    <property type="entry name" value="Hex-like_dom2"/>
</dbReference>
<evidence type="ECO:0000256" key="2">
    <source>
        <dbReference type="ARBA" id="ARBA00006285"/>
    </source>
</evidence>
<evidence type="ECO:0000256" key="1">
    <source>
        <dbReference type="ARBA" id="ARBA00001231"/>
    </source>
</evidence>
<gene>
    <name evidence="12" type="ORF">RDWZM_006467</name>
</gene>
<evidence type="ECO:0000313" key="13">
    <source>
        <dbReference type="Proteomes" id="UP001142055"/>
    </source>
</evidence>
<keyword evidence="13" id="KW-1185">Reference proteome</keyword>
<evidence type="ECO:0000256" key="6">
    <source>
        <dbReference type="PIRNR" id="PIRNR001093"/>
    </source>
</evidence>
<dbReference type="EC" id="3.2.1.52" evidence="6"/>
<evidence type="ECO:0000256" key="4">
    <source>
        <dbReference type="ARBA" id="ARBA00023180"/>
    </source>
</evidence>
<dbReference type="GO" id="GO:0005975">
    <property type="term" value="P:carbohydrate metabolic process"/>
    <property type="evidence" value="ECO:0007669"/>
    <property type="project" value="InterPro"/>
</dbReference>
<dbReference type="GO" id="GO:0005764">
    <property type="term" value="C:lysosome"/>
    <property type="evidence" value="ECO:0007669"/>
    <property type="project" value="TreeGrafter"/>
</dbReference>
<dbReference type="InterPro" id="IPR017853">
    <property type="entry name" value="GH"/>
</dbReference>
<comment type="caution">
    <text evidence="12">The sequence shown here is derived from an EMBL/GenBank/DDBJ whole genome shotgun (WGS) entry which is preliminary data.</text>
</comment>
<feature type="signal peptide" evidence="9">
    <location>
        <begin position="1"/>
        <end position="17"/>
    </location>
</feature>
<dbReference type="Gene3D" id="3.30.379.10">
    <property type="entry name" value="Chitobiase/beta-hexosaminidase domain 2-like"/>
    <property type="match status" value="1"/>
</dbReference>
<dbReference type="GO" id="GO:0004563">
    <property type="term" value="F:beta-N-acetylhexosaminidase activity"/>
    <property type="evidence" value="ECO:0007669"/>
    <property type="project" value="UniProtKB-EC"/>
</dbReference>
<evidence type="ECO:0000256" key="7">
    <source>
        <dbReference type="PIRSR" id="PIRSR001093-1"/>
    </source>
</evidence>
<dbReference type="GO" id="GO:0006689">
    <property type="term" value="P:ganglioside catabolic process"/>
    <property type="evidence" value="ECO:0007669"/>
    <property type="project" value="TreeGrafter"/>
</dbReference>
<dbReference type="Proteomes" id="UP001142055">
    <property type="component" value="Chromosome 2"/>
</dbReference>
<dbReference type="PRINTS" id="PR00738">
    <property type="entry name" value="GLHYDRLASE20"/>
</dbReference>
<reference evidence="12" key="1">
    <citation type="submission" date="2022-12" db="EMBL/GenBank/DDBJ databases">
        <title>Genome assemblies of Blomia tropicalis.</title>
        <authorList>
            <person name="Cui Y."/>
        </authorList>
    </citation>
    <scope>NUCLEOTIDE SEQUENCE</scope>
    <source>
        <tissue evidence="12">Adult mites</tissue>
    </source>
</reference>
<proteinExistence type="inferred from homology"/>
<keyword evidence="5 6" id="KW-0326">Glycosidase</keyword>
<dbReference type="InterPro" id="IPR029019">
    <property type="entry name" value="HEX_eukaryotic_N"/>
</dbReference>
<keyword evidence="4" id="KW-0325">Glycoprotein</keyword>